<reference evidence="1" key="1">
    <citation type="submission" date="2020-11" db="EMBL/GenBank/DDBJ databases">
        <authorList>
            <consortium name="DOE Joint Genome Institute"/>
            <person name="Ahrendt S."/>
            <person name="Riley R."/>
            <person name="Andreopoulos W."/>
            <person name="Labutti K."/>
            <person name="Pangilinan J."/>
            <person name="Ruiz-Duenas F.J."/>
            <person name="Barrasa J.M."/>
            <person name="Sanchez-Garcia M."/>
            <person name="Camarero S."/>
            <person name="Miyauchi S."/>
            <person name="Serrano A."/>
            <person name="Linde D."/>
            <person name="Babiker R."/>
            <person name="Drula E."/>
            <person name="Ayuso-Fernandez I."/>
            <person name="Pacheco R."/>
            <person name="Padilla G."/>
            <person name="Ferreira P."/>
            <person name="Barriuso J."/>
            <person name="Kellner H."/>
            <person name="Castanera R."/>
            <person name="Alfaro M."/>
            <person name="Ramirez L."/>
            <person name="Pisabarro A.G."/>
            <person name="Kuo A."/>
            <person name="Tritt A."/>
            <person name="Lipzen A."/>
            <person name="He G."/>
            <person name="Yan M."/>
            <person name="Ng V."/>
            <person name="Cullen D."/>
            <person name="Martin F."/>
            <person name="Rosso M.-N."/>
            <person name="Henrissat B."/>
            <person name="Hibbett D."/>
            <person name="Martinez A.T."/>
            <person name="Grigoriev I.V."/>
        </authorList>
    </citation>
    <scope>NUCLEOTIDE SEQUENCE</scope>
    <source>
        <strain evidence="1">CBS 247.69</strain>
    </source>
</reference>
<accession>A0A9P5XUQ3</accession>
<comment type="caution">
    <text evidence="1">The sequence shown here is derived from an EMBL/GenBank/DDBJ whole genome shotgun (WGS) entry which is preliminary data.</text>
</comment>
<sequence>MFEVSWKSGHHCHQWMGTIPSPSVDLALVETIHKSVSLLATIHCKYILVMTYRPCFVYTFSTPLVYDPVLR</sequence>
<organism evidence="1 2">
    <name type="scientific">Collybia nuda</name>
    <dbReference type="NCBI Taxonomy" id="64659"/>
    <lineage>
        <taxon>Eukaryota</taxon>
        <taxon>Fungi</taxon>
        <taxon>Dikarya</taxon>
        <taxon>Basidiomycota</taxon>
        <taxon>Agaricomycotina</taxon>
        <taxon>Agaricomycetes</taxon>
        <taxon>Agaricomycetidae</taxon>
        <taxon>Agaricales</taxon>
        <taxon>Tricholomatineae</taxon>
        <taxon>Clitocybaceae</taxon>
        <taxon>Collybia</taxon>
    </lineage>
</organism>
<dbReference type="Proteomes" id="UP000807353">
    <property type="component" value="Unassembled WGS sequence"/>
</dbReference>
<dbReference type="AlphaFoldDB" id="A0A9P5XUQ3"/>
<proteinExistence type="predicted"/>
<name>A0A9P5XUQ3_9AGAR</name>
<evidence type="ECO:0000313" key="1">
    <source>
        <dbReference type="EMBL" id="KAF9457185.1"/>
    </source>
</evidence>
<evidence type="ECO:0000313" key="2">
    <source>
        <dbReference type="Proteomes" id="UP000807353"/>
    </source>
</evidence>
<gene>
    <name evidence="1" type="ORF">BDZ94DRAFT_1273835</name>
</gene>
<keyword evidence="2" id="KW-1185">Reference proteome</keyword>
<dbReference type="EMBL" id="MU150383">
    <property type="protein sequence ID" value="KAF9457185.1"/>
    <property type="molecule type" value="Genomic_DNA"/>
</dbReference>
<protein>
    <submittedName>
        <fullName evidence="1">Uncharacterized protein</fullName>
    </submittedName>
</protein>